<proteinExistence type="predicted"/>
<comment type="caution">
    <text evidence="1">The sequence shown here is derived from an EMBL/GenBank/DDBJ whole genome shotgun (WGS) entry which is preliminary data.</text>
</comment>
<dbReference type="EMBL" id="SSSM01000003">
    <property type="protein sequence ID" value="THG31849.1"/>
    <property type="molecule type" value="Genomic_DNA"/>
</dbReference>
<reference evidence="1 2" key="1">
    <citation type="submission" date="2019-04" db="EMBL/GenBank/DDBJ databases">
        <authorList>
            <person name="Jiang L."/>
        </authorList>
    </citation>
    <scope>NUCLEOTIDE SEQUENCE [LARGE SCALE GENOMIC DNA]</scope>
    <source>
        <strain evidence="1 2">YIM 131853</strain>
    </source>
</reference>
<dbReference type="AlphaFoldDB" id="A0A4S4FN30"/>
<evidence type="ECO:0000313" key="1">
    <source>
        <dbReference type="EMBL" id="THG31849.1"/>
    </source>
</evidence>
<dbReference type="GO" id="GO:0030638">
    <property type="term" value="P:polyketide metabolic process"/>
    <property type="evidence" value="ECO:0007669"/>
    <property type="project" value="InterPro"/>
</dbReference>
<dbReference type="Gene3D" id="3.10.450.50">
    <property type="match status" value="1"/>
</dbReference>
<name>A0A4S4FN30_9MICO</name>
<dbReference type="InterPro" id="IPR009959">
    <property type="entry name" value="Cyclase_SnoaL-like"/>
</dbReference>
<dbReference type="Pfam" id="PF07366">
    <property type="entry name" value="SnoaL"/>
    <property type="match status" value="1"/>
</dbReference>
<dbReference type="OrthoDB" id="9810441at2"/>
<gene>
    <name evidence="1" type="ORF">E6C64_07310</name>
</gene>
<protein>
    <submittedName>
        <fullName evidence="1">Ester cyclase</fullName>
    </submittedName>
</protein>
<dbReference type="InterPro" id="IPR032710">
    <property type="entry name" value="NTF2-like_dom_sf"/>
</dbReference>
<dbReference type="SUPFAM" id="SSF54427">
    <property type="entry name" value="NTF2-like"/>
    <property type="match status" value="1"/>
</dbReference>
<organism evidence="1 2">
    <name type="scientific">Naasia lichenicola</name>
    <dbReference type="NCBI Taxonomy" id="2565933"/>
    <lineage>
        <taxon>Bacteria</taxon>
        <taxon>Bacillati</taxon>
        <taxon>Actinomycetota</taxon>
        <taxon>Actinomycetes</taxon>
        <taxon>Micrococcales</taxon>
        <taxon>Microbacteriaceae</taxon>
        <taxon>Naasia</taxon>
    </lineage>
</organism>
<dbReference type="RefSeq" id="WP_136426969.1">
    <property type="nucleotide sequence ID" value="NZ_SSSM01000003.1"/>
</dbReference>
<keyword evidence="2" id="KW-1185">Reference proteome</keyword>
<sequence>MAAIPLRDRYLACIECCNAHRFDDLTEFLAPTMRTAAGDIVPGEHIARLDRLHASFAGIHWRPLDVVTEGVTVAARLLVSARHTGAYAGIAPSGRESSWAEGAFSTWSDGRMTSCFSLGEDLRTMLN</sequence>
<accession>A0A4S4FN30</accession>
<evidence type="ECO:0000313" key="2">
    <source>
        <dbReference type="Proteomes" id="UP000309133"/>
    </source>
</evidence>
<dbReference type="Proteomes" id="UP000309133">
    <property type="component" value="Unassembled WGS sequence"/>
</dbReference>